<dbReference type="AlphaFoldDB" id="A0A2V5HSA0"/>
<dbReference type="EMBL" id="KZ825572">
    <property type="protein sequence ID" value="PYI27358.1"/>
    <property type="molecule type" value="Genomic_DNA"/>
</dbReference>
<evidence type="ECO:0000313" key="2">
    <source>
        <dbReference type="EMBL" id="PYI27358.1"/>
    </source>
</evidence>
<dbReference type="Proteomes" id="UP000248817">
    <property type="component" value="Unassembled WGS sequence"/>
</dbReference>
<protein>
    <submittedName>
        <fullName evidence="2">Uncharacterized protein</fullName>
    </submittedName>
</protein>
<accession>A0A2V5HSA0</accession>
<evidence type="ECO:0000313" key="3">
    <source>
        <dbReference type="Proteomes" id="UP000248817"/>
    </source>
</evidence>
<keyword evidence="3" id="KW-1185">Reference proteome</keyword>
<feature type="compositionally biased region" description="Basic and acidic residues" evidence="1">
    <location>
        <begin position="70"/>
        <end position="88"/>
    </location>
</feature>
<proteinExistence type="predicted"/>
<sequence length="132" mass="14662">MRSAVSTVASLCEGEQTGNKSDCPVPATQLIHRPGGWLSSAHSSPVNGHGLTRLRARGGAPLTRRRRLKTKEADRHGRVRAKWAEQSRDSTSGSRTAQHEPGKKKNHRGKKKEMEQRRDEDEEEDDETAKAT</sequence>
<evidence type="ECO:0000256" key="1">
    <source>
        <dbReference type="SAM" id="MobiDB-lite"/>
    </source>
</evidence>
<feature type="compositionally biased region" description="Acidic residues" evidence="1">
    <location>
        <begin position="120"/>
        <end position="132"/>
    </location>
</feature>
<feature type="region of interest" description="Disordered" evidence="1">
    <location>
        <begin position="1"/>
        <end position="132"/>
    </location>
</feature>
<gene>
    <name evidence="2" type="ORF">BP00DRAFT_28811</name>
</gene>
<name>A0A2V5HSA0_9EURO</name>
<reference evidence="2 3" key="1">
    <citation type="submission" date="2018-02" db="EMBL/GenBank/DDBJ databases">
        <title>The genomes of Aspergillus section Nigri reveals drivers in fungal speciation.</title>
        <authorList>
            <consortium name="DOE Joint Genome Institute"/>
            <person name="Vesth T.C."/>
            <person name="Nybo J."/>
            <person name="Theobald S."/>
            <person name="Brandl J."/>
            <person name="Frisvad J.C."/>
            <person name="Nielsen K.F."/>
            <person name="Lyhne E.K."/>
            <person name="Kogle M.E."/>
            <person name="Kuo A."/>
            <person name="Riley R."/>
            <person name="Clum A."/>
            <person name="Nolan M."/>
            <person name="Lipzen A."/>
            <person name="Salamov A."/>
            <person name="Henrissat B."/>
            <person name="Wiebenga A."/>
            <person name="De vries R.P."/>
            <person name="Grigoriev I.V."/>
            <person name="Mortensen U.H."/>
            <person name="Andersen M.R."/>
            <person name="Baker S.E."/>
        </authorList>
    </citation>
    <scope>NUCLEOTIDE SEQUENCE [LARGE SCALE GENOMIC DNA]</scope>
    <source>
        <strain evidence="2 3">CBS 114.80</strain>
    </source>
</reference>
<organism evidence="2 3">
    <name type="scientific">Aspergillus indologenus CBS 114.80</name>
    <dbReference type="NCBI Taxonomy" id="1450541"/>
    <lineage>
        <taxon>Eukaryota</taxon>
        <taxon>Fungi</taxon>
        <taxon>Dikarya</taxon>
        <taxon>Ascomycota</taxon>
        <taxon>Pezizomycotina</taxon>
        <taxon>Eurotiomycetes</taxon>
        <taxon>Eurotiomycetidae</taxon>
        <taxon>Eurotiales</taxon>
        <taxon>Aspergillaceae</taxon>
        <taxon>Aspergillus</taxon>
        <taxon>Aspergillus subgen. Circumdati</taxon>
    </lineage>
</organism>